<accession>A0ABU7JCZ8</accession>
<dbReference type="EMBL" id="JAUGZK010000003">
    <property type="protein sequence ID" value="MEE2023566.1"/>
    <property type="molecule type" value="Genomic_DNA"/>
</dbReference>
<keyword evidence="2" id="KW-1185">Reference proteome</keyword>
<organism evidence="1 2">
    <name type="scientific">Alkalimonas mucilaginosa</name>
    <dbReference type="NCBI Taxonomy" id="3057676"/>
    <lineage>
        <taxon>Bacteria</taxon>
        <taxon>Pseudomonadati</taxon>
        <taxon>Pseudomonadota</taxon>
        <taxon>Gammaproteobacteria</taxon>
        <taxon>Alkalimonas</taxon>
    </lineage>
</organism>
<protein>
    <submittedName>
        <fullName evidence="1">Uncharacterized protein</fullName>
    </submittedName>
</protein>
<dbReference type="Proteomes" id="UP001339167">
    <property type="component" value="Unassembled WGS sequence"/>
</dbReference>
<gene>
    <name evidence="1" type="ORF">QWF21_04850</name>
</gene>
<sequence length="99" mass="10843">MNPMHKNLLEDIGQEQNRACIVVVQKKFTGRHVGRNAQKPKISFFCGFNKKGALQSAWSTAGAKILTPYEAANICGIIRNKGYYCHVAHVQLTLLGGAA</sequence>
<dbReference type="RefSeq" id="WP_330086921.1">
    <property type="nucleotide sequence ID" value="NZ_JAUGZK010000003.1"/>
</dbReference>
<comment type="caution">
    <text evidence="1">The sequence shown here is derived from an EMBL/GenBank/DDBJ whole genome shotgun (WGS) entry which is preliminary data.</text>
</comment>
<proteinExistence type="predicted"/>
<reference evidence="1 2" key="1">
    <citation type="submission" date="2023-06" db="EMBL/GenBank/DDBJ databases">
        <title>Alkalimonas sp., MEB004 an alkaliphilic bacterium isolated from Lonar Lake, India.</title>
        <authorList>
            <person name="Joshi A."/>
            <person name="Thite S."/>
        </authorList>
    </citation>
    <scope>NUCLEOTIDE SEQUENCE [LARGE SCALE GENOMIC DNA]</scope>
    <source>
        <strain evidence="1 2">MEB004</strain>
    </source>
</reference>
<evidence type="ECO:0000313" key="2">
    <source>
        <dbReference type="Proteomes" id="UP001339167"/>
    </source>
</evidence>
<name>A0ABU7JCZ8_9GAMM</name>
<evidence type="ECO:0000313" key="1">
    <source>
        <dbReference type="EMBL" id="MEE2023566.1"/>
    </source>
</evidence>